<keyword evidence="4" id="KW-1185">Reference proteome</keyword>
<evidence type="ECO:0000313" key="4">
    <source>
        <dbReference type="Proteomes" id="UP000076727"/>
    </source>
</evidence>
<organism evidence="3 4">
    <name type="scientific">Daedalea quercina L-15889</name>
    <dbReference type="NCBI Taxonomy" id="1314783"/>
    <lineage>
        <taxon>Eukaryota</taxon>
        <taxon>Fungi</taxon>
        <taxon>Dikarya</taxon>
        <taxon>Basidiomycota</taxon>
        <taxon>Agaricomycotina</taxon>
        <taxon>Agaricomycetes</taxon>
        <taxon>Polyporales</taxon>
        <taxon>Fomitopsis</taxon>
    </lineage>
</organism>
<feature type="compositionally biased region" description="Basic and acidic residues" evidence="1">
    <location>
        <begin position="442"/>
        <end position="454"/>
    </location>
</feature>
<dbReference type="Gene3D" id="2.60.120.260">
    <property type="entry name" value="Galactose-binding domain-like"/>
    <property type="match status" value="1"/>
</dbReference>
<sequence length="468" mass="50174">MNKTIDDFYGDSVTGTKPSYTEGWAYGPNCTTCTVTPDVDDLFDRSWHEVTAFSTDPYPENVTISFSGIAIWVYCVVPNFTNHSTGAISSVNVTFQLDGEMHGYYMHQPDGTDATFLYNVTVYSNTSLESGQHTLVMTPQALVGGTYLGFDWAQYTSGDIPMNSTSATSGLTSPTTGSPLSAVTAPVVPGSKSHRSVGAIAGGVIGGVMGALVIILLAFVLRRRARKRKVSTTVIDEEKTATQEAKSVVSPFPLPSLNQAGSSDEVREASSGLLSGNGAYEHTIHLRATSSPETDSSSQSAMSASPTLMKLHSHKASDTSSSTAPRSTSTVPPSPPANSEQTFASRMSPSMSDAAMSQLGELSRHIRDIEQTVSELRRRQSTDHRTTASLVTSAQPVAPGGLAREDAELRLEIAALQVEVERLRTEQAMLTQEAPPAYQPRQDAEVAEQRRGGDETPEPENEAARREE</sequence>
<keyword evidence="2" id="KW-0812">Transmembrane</keyword>
<feature type="compositionally biased region" description="Polar residues" evidence="1">
    <location>
        <begin position="340"/>
        <end position="351"/>
    </location>
</feature>
<proteinExistence type="predicted"/>
<dbReference type="AlphaFoldDB" id="A0A165LD05"/>
<evidence type="ECO:0000313" key="3">
    <source>
        <dbReference type="EMBL" id="KZT64255.1"/>
    </source>
</evidence>
<reference evidence="3 4" key="1">
    <citation type="journal article" date="2016" name="Mol. Biol. Evol.">
        <title>Comparative Genomics of Early-Diverging Mushroom-Forming Fungi Provides Insights into the Origins of Lignocellulose Decay Capabilities.</title>
        <authorList>
            <person name="Nagy L.G."/>
            <person name="Riley R."/>
            <person name="Tritt A."/>
            <person name="Adam C."/>
            <person name="Daum C."/>
            <person name="Floudas D."/>
            <person name="Sun H."/>
            <person name="Yadav J.S."/>
            <person name="Pangilinan J."/>
            <person name="Larsson K.H."/>
            <person name="Matsuura K."/>
            <person name="Barry K."/>
            <person name="Labutti K."/>
            <person name="Kuo R."/>
            <person name="Ohm R.A."/>
            <person name="Bhattacharya S.S."/>
            <person name="Shirouzu T."/>
            <person name="Yoshinaga Y."/>
            <person name="Martin F.M."/>
            <person name="Grigoriev I.V."/>
            <person name="Hibbett D.S."/>
        </authorList>
    </citation>
    <scope>NUCLEOTIDE SEQUENCE [LARGE SCALE GENOMIC DNA]</scope>
    <source>
        <strain evidence="3 4">L-15889</strain>
    </source>
</reference>
<feature type="transmembrane region" description="Helical" evidence="2">
    <location>
        <begin position="197"/>
        <end position="221"/>
    </location>
</feature>
<feature type="region of interest" description="Disordered" evidence="1">
    <location>
        <begin position="238"/>
        <end position="276"/>
    </location>
</feature>
<keyword evidence="2" id="KW-0472">Membrane</keyword>
<evidence type="ECO:0000256" key="1">
    <source>
        <dbReference type="SAM" id="MobiDB-lite"/>
    </source>
</evidence>
<feature type="compositionally biased region" description="Low complexity" evidence="1">
    <location>
        <begin position="290"/>
        <end position="305"/>
    </location>
</feature>
<feature type="compositionally biased region" description="Low complexity" evidence="1">
    <location>
        <begin position="318"/>
        <end position="331"/>
    </location>
</feature>
<accession>A0A165LD05</accession>
<protein>
    <submittedName>
        <fullName evidence="3">Uncharacterized protein</fullName>
    </submittedName>
</protein>
<dbReference type="Proteomes" id="UP000076727">
    <property type="component" value="Unassembled WGS sequence"/>
</dbReference>
<dbReference type="OrthoDB" id="3245657at2759"/>
<evidence type="ECO:0000256" key="2">
    <source>
        <dbReference type="SAM" id="Phobius"/>
    </source>
</evidence>
<gene>
    <name evidence="3" type="ORF">DAEQUDRAFT_741413</name>
</gene>
<feature type="region of interest" description="Disordered" evidence="1">
    <location>
        <begin position="288"/>
        <end position="358"/>
    </location>
</feature>
<dbReference type="EMBL" id="KV429135">
    <property type="protein sequence ID" value="KZT64255.1"/>
    <property type="molecule type" value="Genomic_DNA"/>
</dbReference>
<name>A0A165LD05_9APHY</name>
<keyword evidence="2" id="KW-1133">Transmembrane helix</keyword>
<feature type="region of interest" description="Disordered" evidence="1">
    <location>
        <begin position="427"/>
        <end position="468"/>
    </location>
</feature>